<keyword evidence="7" id="KW-0449">Lipoprotein</keyword>
<evidence type="ECO:0000256" key="6">
    <source>
        <dbReference type="ARBA" id="ARBA00023139"/>
    </source>
</evidence>
<gene>
    <name evidence="8" type="ORF">Pan265_03810</name>
</gene>
<dbReference type="InterPro" id="IPR006059">
    <property type="entry name" value="SBP"/>
</dbReference>
<evidence type="ECO:0000313" key="9">
    <source>
        <dbReference type="Proteomes" id="UP000320386"/>
    </source>
</evidence>
<reference evidence="8 9" key="1">
    <citation type="submission" date="2019-02" db="EMBL/GenBank/DDBJ databases">
        <title>Deep-cultivation of Planctomycetes and their phenomic and genomic characterization uncovers novel biology.</title>
        <authorList>
            <person name="Wiegand S."/>
            <person name="Jogler M."/>
            <person name="Boedeker C."/>
            <person name="Pinto D."/>
            <person name="Vollmers J."/>
            <person name="Rivas-Marin E."/>
            <person name="Kohn T."/>
            <person name="Peeters S.H."/>
            <person name="Heuer A."/>
            <person name="Rast P."/>
            <person name="Oberbeckmann S."/>
            <person name="Bunk B."/>
            <person name="Jeske O."/>
            <person name="Meyerdierks A."/>
            <person name="Storesund J.E."/>
            <person name="Kallscheuer N."/>
            <person name="Luecker S."/>
            <person name="Lage O.M."/>
            <person name="Pohl T."/>
            <person name="Merkel B.J."/>
            <person name="Hornburger P."/>
            <person name="Mueller R.-W."/>
            <person name="Bruemmer F."/>
            <person name="Labrenz M."/>
            <person name="Spormann A.M."/>
            <person name="Op den Camp H."/>
            <person name="Overmann J."/>
            <person name="Amann R."/>
            <person name="Jetten M.S.M."/>
            <person name="Mascher T."/>
            <person name="Medema M.H."/>
            <person name="Devos D.P."/>
            <person name="Kaster A.-K."/>
            <person name="Ovreas L."/>
            <person name="Rohde M."/>
            <person name="Galperin M.Y."/>
            <person name="Jogler C."/>
        </authorList>
    </citation>
    <scope>NUCLEOTIDE SEQUENCE [LARGE SCALE GENOMIC DNA]</scope>
    <source>
        <strain evidence="8 9">Pan265</strain>
    </source>
</reference>
<comment type="similarity">
    <text evidence="2">Belongs to the bacterial solute-binding protein 1 family.</text>
</comment>
<dbReference type="InterPro" id="IPR050490">
    <property type="entry name" value="Bact_solute-bd_prot1"/>
</dbReference>
<dbReference type="RefSeq" id="WP_145444717.1">
    <property type="nucleotide sequence ID" value="NZ_CP036280.1"/>
</dbReference>
<dbReference type="Proteomes" id="UP000320386">
    <property type="component" value="Chromosome"/>
</dbReference>
<evidence type="ECO:0000256" key="5">
    <source>
        <dbReference type="ARBA" id="ARBA00023136"/>
    </source>
</evidence>
<accession>A0A518BU75</accession>
<dbReference type="AlphaFoldDB" id="A0A518BU75"/>
<keyword evidence="6" id="KW-0564">Palmitate</keyword>
<dbReference type="PANTHER" id="PTHR43649">
    <property type="entry name" value="ARABINOSE-BINDING PROTEIN-RELATED"/>
    <property type="match status" value="1"/>
</dbReference>
<dbReference type="EMBL" id="CP036280">
    <property type="protein sequence ID" value="QDU70553.1"/>
    <property type="molecule type" value="Genomic_DNA"/>
</dbReference>
<evidence type="ECO:0000256" key="4">
    <source>
        <dbReference type="ARBA" id="ARBA00022729"/>
    </source>
</evidence>
<dbReference type="GO" id="GO:0042597">
    <property type="term" value="C:periplasmic space"/>
    <property type="evidence" value="ECO:0007669"/>
    <property type="project" value="UniProtKB-SubCell"/>
</dbReference>
<keyword evidence="4" id="KW-0732">Signal</keyword>
<dbReference type="OrthoDB" id="383937at2"/>
<keyword evidence="5" id="KW-0472">Membrane</keyword>
<organism evidence="8 9">
    <name type="scientific">Mucisphaera calidilacus</name>
    <dbReference type="NCBI Taxonomy" id="2527982"/>
    <lineage>
        <taxon>Bacteria</taxon>
        <taxon>Pseudomonadati</taxon>
        <taxon>Planctomycetota</taxon>
        <taxon>Phycisphaerae</taxon>
        <taxon>Phycisphaerales</taxon>
        <taxon>Phycisphaeraceae</taxon>
        <taxon>Mucisphaera</taxon>
    </lineage>
</organism>
<evidence type="ECO:0000256" key="1">
    <source>
        <dbReference type="ARBA" id="ARBA00004418"/>
    </source>
</evidence>
<evidence type="ECO:0000256" key="3">
    <source>
        <dbReference type="ARBA" id="ARBA00022475"/>
    </source>
</evidence>
<comment type="subcellular location">
    <subcellularLocation>
        <location evidence="1">Periplasm</location>
    </subcellularLocation>
</comment>
<evidence type="ECO:0000256" key="2">
    <source>
        <dbReference type="ARBA" id="ARBA00008520"/>
    </source>
</evidence>
<keyword evidence="9" id="KW-1185">Reference proteome</keyword>
<sequence length="549" mass="62001">MKYLFLTIGLLLLLFGSALWWTSPDASSDVPVLYWITDRNPMRTDQVNRFHRWLVREGHGREVVIATPQDAQRLRHGIAPTLADDIIAGQPETAPIFDENIDASKLPITVRIPAFELRLDTANKDTTKQKIQSVSGVASDLMDIFNGENMRMFQAMNVLADVTDAAHTHNFDLSQTYSSLEAELCVDGRQYMFPCNAGTLSYWVNIDTFEQHGIQPPPRRWTVQEFERIGVAFCEAANRGKRRRDVFFADSIDMPTLYRGYGASVYNETLTAAAIDSPGYVEALKTMKRWIYDLNILPTPDDQDSFSTGQGFKGASLQLFASGNYAMIYGGRYFLLQFRQMNGLGRMTVSEVPHAVFPNGTIGTRGTAVYRGSPHQDLAVLFLAYLNSPDYNMQIVRSADALPPNPRYLTTPEYLAPAEYPNEHDVHQGFAEITRSIAVAGEYSPFVLPDVVMIKVRYYEEQFTVGMITAEQAARRTAAAINREIARFLDENPNRRELYDQRCELQQKIDRLKASGQPVPRDWVANAFHKAYLEHLGMLTDSTPTSEEE</sequence>
<dbReference type="PANTHER" id="PTHR43649:SF33">
    <property type="entry name" value="POLYGALACTURONAN_RHAMNOGALACTURONAN-BINDING PROTEIN YTCQ"/>
    <property type="match status" value="1"/>
</dbReference>
<evidence type="ECO:0000313" key="8">
    <source>
        <dbReference type="EMBL" id="QDU70553.1"/>
    </source>
</evidence>
<dbReference type="KEGG" id="mcad:Pan265_03810"/>
<dbReference type="Gene3D" id="3.40.190.10">
    <property type="entry name" value="Periplasmic binding protein-like II"/>
    <property type="match status" value="1"/>
</dbReference>
<dbReference type="SUPFAM" id="SSF53850">
    <property type="entry name" value="Periplasmic binding protein-like II"/>
    <property type="match status" value="1"/>
</dbReference>
<keyword evidence="3" id="KW-1003">Cell membrane</keyword>
<evidence type="ECO:0000256" key="7">
    <source>
        <dbReference type="ARBA" id="ARBA00023288"/>
    </source>
</evidence>
<name>A0A518BU75_9BACT</name>
<proteinExistence type="inferred from homology"/>
<protein>
    <submittedName>
        <fullName evidence="8">Bacterial extracellular solute-binding protein</fullName>
    </submittedName>
</protein>
<dbReference type="Pfam" id="PF01547">
    <property type="entry name" value="SBP_bac_1"/>
    <property type="match status" value="1"/>
</dbReference>